<comment type="caution">
    <text evidence="1">The sequence shown here is derived from an EMBL/GenBank/DDBJ whole genome shotgun (WGS) entry which is preliminary data.</text>
</comment>
<evidence type="ECO:0000313" key="1">
    <source>
        <dbReference type="EMBL" id="KAF5864117.1"/>
    </source>
</evidence>
<protein>
    <submittedName>
        <fullName evidence="1">Uncharacterized protein</fullName>
    </submittedName>
</protein>
<sequence length="118" mass="12966">MFFYNANGRLYVHRAVEGSDQFDATGIVYDNGTIVRVSKNISNPLSAIFYTEPNDTSSIVIRETSHGKTWQEGELTSYAISVDPHSDLSASVHGAIDKPTFSLTCVDGLTKTSNRAKY</sequence>
<reference evidence="1 2" key="1">
    <citation type="submission" date="2019-04" db="EMBL/GenBank/DDBJ databases">
        <title>Aspergillus burnettii sp. nov., novel species from soil in southeast Queensland.</title>
        <authorList>
            <person name="Gilchrist C.L.M."/>
            <person name="Pitt J.I."/>
            <person name="Lange L."/>
            <person name="Lacey H.J."/>
            <person name="Vuong D."/>
            <person name="Midgley D.J."/>
            <person name="Greenfield P."/>
            <person name="Bradbury M."/>
            <person name="Lacey E."/>
            <person name="Busk P.K."/>
            <person name="Pilgaard B."/>
            <person name="Chooi Y.H."/>
            <person name="Piggott A.M."/>
        </authorList>
    </citation>
    <scope>NUCLEOTIDE SEQUENCE [LARGE SCALE GENOMIC DNA]</scope>
    <source>
        <strain evidence="1 2">FRR 5400</strain>
    </source>
</reference>
<evidence type="ECO:0000313" key="2">
    <source>
        <dbReference type="Proteomes" id="UP000541154"/>
    </source>
</evidence>
<proteinExistence type="predicted"/>
<accession>A0A8H6ABF9</accession>
<dbReference type="Proteomes" id="UP000541154">
    <property type="component" value="Unassembled WGS sequence"/>
</dbReference>
<name>A0A8H6ABF9_PETAA</name>
<gene>
    <name evidence="1" type="ORF">ETB97_008523</name>
</gene>
<organism evidence="1 2">
    <name type="scientific">Petromyces alliaceus</name>
    <name type="common">Aspergillus alliaceus</name>
    <dbReference type="NCBI Taxonomy" id="209559"/>
    <lineage>
        <taxon>Eukaryota</taxon>
        <taxon>Fungi</taxon>
        <taxon>Dikarya</taxon>
        <taxon>Ascomycota</taxon>
        <taxon>Pezizomycotina</taxon>
        <taxon>Eurotiomycetes</taxon>
        <taxon>Eurotiomycetidae</taxon>
        <taxon>Eurotiales</taxon>
        <taxon>Aspergillaceae</taxon>
        <taxon>Aspergillus</taxon>
        <taxon>Aspergillus subgen. Circumdati</taxon>
    </lineage>
</organism>
<dbReference type="EMBL" id="SPNV01000039">
    <property type="protein sequence ID" value="KAF5864117.1"/>
    <property type="molecule type" value="Genomic_DNA"/>
</dbReference>
<keyword evidence="2" id="KW-1185">Reference proteome</keyword>
<dbReference type="AlphaFoldDB" id="A0A8H6ABF9"/>